<reference evidence="2 3" key="1">
    <citation type="submission" date="2021-03" db="EMBL/GenBank/DDBJ databases">
        <title>Sequencing the genomes of 1000 actinobacteria strains.</title>
        <authorList>
            <person name="Klenk H.-P."/>
        </authorList>
    </citation>
    <scope>NUCLEOTIDE SEQUENCE [LARGE SCALE GENOMIC DNA]</scope>
    <source>
        <strain evidence="2 3">DSM 45510</strain>
    </source>
</reference>
<sequence length="213" mass="22596">MARPVVWGVLGIVAASVAVLAVSCSDDEEPSGPPPPKDRAQFTSDYRQLCESRIPLAQAPPPAPAGPRPVVVFATEEITRADEVGRPPALTEVSDIHLPWAGAEVQAHEVQLVACFKRIGATTSAVTCSYRPPVGTVVVQESQFEYVLYEARTGAVVDSRPMVLGKPDNAVCPLNVALDEADLTARPELFSLPDKQLLTELIGPHRASGSVPG</sequence>
<name>A0ABS4PH50_9PSEU</name>
<accession>A0ABS4PH50</accession>
<dbReference type="RefSeq" id="WP_209662356.1">
    <property type="nucleotide sequence ID" value="NZ_JAGGMS010000001.1"/>
</dbReference>
<organism evidence="2 3">
    <name type="scientific">Amycolatopsis magusensis</name>
    <dbReference type="NCBI Taxonomy" id="882444"/>
    <lineage>
        <taxon>Bacteria</taxon>
        <taxon>Bacillati</taxon>
        <taxon>Actinomycetota</taxon>
        <taxon>Actinomycetes</taxon>
        <taxon>Pseudonocardiales</taxon>
        <taxon>Pseudonocardiaceae</taxon>
        <taxon>Amycolatopsis</taxon>
    </lineage>
</organism>
<evidence type="ECO:0000313" key="2">
    <source>
        <dbReference type="EMBL" id="MBP2178739.1"/>
    </source>
</evidence>
<dbReference type="PROSITE" id="PS51257">
    <property type="entry name" value="PROKAR_LIPOPROTEIN"/>
    <property type="match status" value="1"/>
</dbReference>
<feature type="chain" id="PRO_5046425310" description="Lipoprotein" evidence="1">
    <location>
        <begin position="22"/>
        <end position="213"/>
    </location>
</feature>
<keyword evidence="1" id="KW-0732">Signal</keyword>
<dbReference type="Proteomes" id="UP000741013">
    <property type="component" value="Unassembled WGS sequence"/>
</dbReference>
<evidence type="ECO:0008006" key="4">
    <source>
        <dbReference type="Google" id="ProtNLM"/>
    </source>
</evidence>
<proteinExistence type="predicted"/>
<evidence type="ECO:0000256" key="1">
    <source>
        <dbReference type="SAM" id="SignalP"/>
    </source>
</evidence>
<protein>
    <recommendedName>
        <fullName evidence="4">Lipoprotein</fullName>
    </recommendedName>
</protein>
<gene>
    <name evidence="2" type="ORF">JOM49_000265</name>
</gene>
<evidence type="ECO:0000313" key="3">
    <source>
        <dbReference type="Proteomes" id="UP000741013"/>
    </source>
</evidence>
<keyword evidence="3" id="KW-1185">Reference proteome</keyword>
<comment type="caution">
    <text evidence="2">The sequence shown here is derived from an EMBL/GenBank/DDBJ whole genome shotgun (WGS) entry which is preliminary data.</text>
</comment>
<dbReference type="EMBL" id="JAGGMS010000001">
    <property type="protein sequence ID" value="MBP2178739.1"/>
    <property type="molecule type" value="Genomic_DNA"/>
</dbReference>
<feature type="signal peptide" evidence="1">
    <location>
        <begin position="1"/>
        <end position="21"/>
    </location>
</feature>